<feature type="domain" description="Cation/H+ exchanger transmembrane" evidence="9">
    <location>
        <begin position="25"/>
        <end position="396"/>
    </location>
</feature>
<dbReference type="InterPro" id="IPR038770">
    <property type="entry name" value="Na+/solute_symporter_sf"/>
</dbReference>
<feature type="transmembrane region" description="Helical" evidence="8">
    <location>
        <begin position="189"/>
        <end position="211"/>
    </location>
</feature>
<dbReference type="GO" id="GO:1902600">
    <property type="term" value="P:proton transmembrane transport"/>
    <property type="evidence" value="ECO:0007669"/>
    <property type="project" value="InterPro"/>
</dbReference>
<dbReference type="GO" id="GO:0016020">
    <property type="term" value="C:membrane"/>
    <property type="evidence" value="ECO:0007669"/>
    <property type="project" value="UniProtKB-SubCell"/>
</dbReference>
<evidence type="ECO:0000313" key="11">
    <source>
        <dbReference type="Proteomes" id="UP000238157"/>
    </source>
</evidence>
<evidence type="ECO:0000259" key="9">
    <source>
        <dbReference type="Pfam" id="PF00999"/>
    </source>
</evidence>
<dbReference type="EMBL" id="PVTR01000006">
    <property type="protein sequence ID" value="PRY87526.1"/>
    <property type="molecule type" value="Genomic_DNA"/>
</dbReference>
<dbReference type="RefSeq" id="WP_106133815.1">
    <property type="nucleotide sequence ID" value="NZ_PVTR01000006.1"/>
</dbReference>
<keyword evidence="4 8" id="KW-0812">Transmembrane</keyword>
<organism evidence="10 11">
    <name type="scientific">Mongoliibacter ruber</name>
    <dbReference type="NCBI Taxonomy" id="1750599"/>
    <lineage>
        <taxon>Bacteria</taxon>
        <taxon>Pseudomonadati</taxon>
        <taxon>Bacteroidota</taxon>
        <taxon>Cytophagia</taxon>
        <taxon>Cytophagales</taxon>
        <taxon>Cyclobacteriaceae</taxon>
        <taxon>Mongoliibacter</taxon>
    </lineage>
</organism>
<keyword evidence="3" id="KW-0050">Antiport</keyword>
<proteinExistence type="predicted"/>
<dbReference type="GO" id="GO:0015297">
    <property type="term" value="F:antiporter activity"/>
    <property type="evidence" value="ECO:0007669"/>
    <property type="project" value="UniProtKB-KW"/>
</dbReference>
<evidence type="ECO:0000256" key="8">
    <source>
        <dbReference type="SAM" id="Phobius"/>
    </source>
</evidence>
<dbReference type="OrthoDB" id="9793589at2"/>
<dbReference type="AlphaFoldDB" id="A0A2T0WLF3"/>
<dbReference type="SUPFAM" id="SSF52402">
    <property type="entry name" value="Adenine nucleotide alpha hydrolases-like"/>
    <property type="match status" value="1"/>
</dbReference>
<dbReference type="Gene3D" id="1.20.1530.20">
    <property type="match status" value="1"/>
</dbReference>
<feature type="transmembrane region" description="Helical" evidence="8">
    <location>
        <begin position="304"/>
        <end position="325"/>
    </location>
</feature>
<keyword evidence="2" id="KW-0813">Transport</keyword>
<gene>
    <name evidence="10" type="ORF">CLW00_106152</name>
</gene>
<keyword evidence="7 8" id="KW-0472">Membrane</keyword>
<evidence type="ECO:0000256" key="2">
    <source>
        <dbReference type="ARBA" id="ARBA00022448"/>
    </source>
</evidence>
<comment type="subcellular location">
    <subcellularLocation>
        <location evidence="1">Membrane</location>
        <topology evidence="1">Multi-pass membrane protein</topology>
    </subcellularLocation>
</comment>
<feature type="transmembrane region" description="Helical" evidence="8">
    <location>
        <begin position="66"/>
        <end position="85"/>
    </location>
</feature>
<dbReference type="Proteomes" id="UP000238157">
    <property type="component" value="Unassembled WGS sequence"/>
</dbReference>
<evidence type="ECO:0000256" key="5">
    <source>
        <dbReference type="ARBA" id="ARBA00022989"/>
    </source>
</evidence>
<feature type="transmembrane region" description="Helical" evidence="8">
    <location>
        <begin position="274"/>
        <end position="292"/>
    </location>
</feature>
<reference evidence="10 11" key="1">
    <citation type="submission" date="2018-03" db="EMBL/GenBank/DDBJ databases">
        <title>Genomic Encyclopedia of Archaeal and Bacterial Type Strains, Phase II (KMG-II): from individual species to whole genera.</title>
        <authorList>
            <person name="Goeker M."/>
        </authorList>
    </citation>
    <scope>NUCLEOTIDE SEQUENCE [LARGE SCALE GENOMIC DNA]</scope>
    <source>
        <strain evidence="10 11">DSM 27929</strain>
    </source>
</reference>
<dbReference type="InterPro" id="IPR006153">
    <property type="entry name" value="Cation/H_exchanger_TM"/>
</dbReference>
<dbReference type="Pfam" id="PF00999">
    <property type="entry name" value="Na_H_Exchanger"/>
    <property type="match status" value="1"/>
</dbReference>
<protein>
    <submittedName>
        <fullName evidence="10">Kef-type K+ transport system membrane component KefB</fullName>
    </submittedName>
</protein>
<sequence length="719" mass="79343">MLLLSDLNFSLPWTNPVLIFASILFIILFAPILLNRIRIPQLIGLIIAGAVIGPNGFNLLERDSSVVLFGTVGLLYIMFLAGLEIDMGDFKKNSGKSVVFGLYTFIIPMVLGTLGGIYILGFALPTAILLASMFASHTLIAYPIISKLGVVKNKAVNITVGGTVITDTLALLVLAVIVGMHSGEMGNDFWWRLSISIVIFAAIVIFLFPLIGRWFFKKYDDNISQYIFVLALVFMAAFLAEAAGIEAIIGAFLAGLALNRLIPHTSPLMNRVEFVGNALFIPFFLIGVGMLIDYRVFFNDLETILVAVVMTVIAMTSKFLAAWLTQKTFSFSKAQRDVIFGLSNAQAAATLAAVLVGYRVILGETEDGEPIRLLSESVLNGTILMILVTCTVASLVAQKGAAQLVLEEESESEEEKDENEEKILIPINYPENIEELIHLGVTIKNHSAKNALTALNIVPSDSVDPSKEKHAKKLLEKASVSAAATDNILTEVIRYDSNVVQAISNVAKEIKATDLILGLHNNQEISGSFLGKLTEGLLSKVNTTTLIYKSIQPLNTISRYVVVVPPEAEKEVGFVFWLLRVWNIGRNTGARLVFYAAKDSIKYISQVQKKYTIEADFIEFEDWEDFLIISRDMKDDDALLVIMSRGDGNSFDPTMEKLPRYLNKYFFNSNFILLYPMQVSVDENEMKKLGGTLLINPIISGTNHLDSFTKSVSRLFNKK</sequence>
<keyword evidence="11" id="KW-1185">Reference proteome</keyword>
<evidence type="ECO:0000256" key="6">
    <source>
        <dbReference type="ARBA" id="ARBA00023065"/>
    </source>
</evidence>
<keyword evidence="6" id="KW-0406">Ion transport</keyword>
<feature type="transmembrane region" description="Helical" evidence="8">
    <location>
        <begin position="337"/>
        <end position="358"/>
    </location>
</feature>
<feature type="transmembrane region" description="Helical" evidence="8">
    <location>
        <begin position="157"/>
        <end position="177"/>
    </location>
</feature>
<evidence type="ECO:0000256" key="7">
    <source>
        <dbReference type="ARBA" id="ARBA00023136"/>
    </source>
</evidence>
<evidence type="ECO:0000256" key="4">
    <source>
        <dbReference type="ARBA" id="ARBA00022692"/>
    </source>
</evidence>
<feature type="transmembrane region" description="Helical" evidence="8">
    <location>
        <begin position="97"/>
        <end position="120"/>
    </location>
</feature>
<evidence type="ECO:0000256" key="1">
    <source>
        <dbReference type="ARBA" id="ARBA00004141"/>
    </source>
</evidence>
<evidence type="ECO:0000313" key="10">
    <source>
        <dbReference type="EMBL" id="PRY87526.1"/>
    </source>
</evidence>
<feature type="transmembrane region" description="Helical" evidence="8">
    <location>
        <begin position="13"/>
        <end position="35"/>
    </location>
</feature>
<keyword evidence="5 8" id="KW-1133">Transmembrane helix</keyword>
<dbReference type="PANTHER" id="PTHR43562">
    <property type="entry name" value="NAPA-TYPE SODIUM/HYDROGEN ANTIPORTER"/>
    <property type="match status" value="1"/>
</dbReference>
<feature type="transmembrane region" description="Helical" evidence="8">
    <location>
        <begin position="126"/>
        <end position="145"/>
    </location>
</feature>
<dbReference type="Gene3D" id="3.40.50.620">
    <property type="entry name" value="HUPs"/>
    <property type="match status" value="1"/>
</dbReference>
<comment type="caution">
    <text evidence="10">The sequence shown here is derived from an EMBL/GenBank/DDBJ whole genome shotgun (WGS) entry which is preliminary data.</text>
</comment>
<name>A0A2T0WLF3_9BACT</name>
<feature type="transmembrane region" description="Helical" evidence="8">
    <location>
        <begin position="42"/>
        <end position="60"/>
    </location>
</feature>
<accession>A0A2T0WLF3</accession>
<feature type="transmembrane region" description="Helical" evidence="8">
    <location>
        <begin position="378"/>
        <end position="397"/>
    </location>
</feature>
<evidence type="ECO:0000256" key="3">
    <source>
        <dbReference type="ARBA" id="ARBA00022449"/>
    </source>
</evidence>
<dbReference type="InterPro" id="IPR014729">
    <property type="entry name" value="Rossmann-like_a/b/a_fold"/>
</dbReference>
<dbReference type="PANTHER" id="PTHR43562:SF4">
    <property type="entry name" value="NA(+)_H(+) ANTIPORTER NHAS5"/>
    <property type="match status" value="1"/>
</dbReference>